<sequence>MAALDDVDHAVTVEVDEHGYGAAAGVRTGRVHHGLVEAERDHALTIVLGQHGLGVVAHRPHHGVPRHPERGGDRSDRAVLARDQPDRLGTGTHGQARPWLDRGRPFPERAAPLGTDQHALGPQQHDRTTGHGQVTNAVHGSVVDTVQGEHAATGARTLAAGHHDADDGLLDELPDVGDLELGQGKQTGSVGHVGPRGWVA</sequence>
<gene>
    <name evidence="2" type="ORF">GCM10011354_21370</name>
</gene>
<reference evidence="2" key="2">
    <citation type="submission" date="2020-09" db="EMBL/GenBank/DDBJ databases">
        <authorList>
            <person name="Sun Q."/>
            <person name="Zhou Y."/>
        </authorList>
    </citation>
    <scope>NUCLEOTIDE SEQUENCE</scope>
    <source>
        <strain evidence="2">CGMCC 1.14988</strain>
    </source>
</reference>
<evidence type="ECO:0000313" key="3">
    <source>
        <dbReference type="Proteomes" id="UP000650511"/>
    </source>
</evidence>
<accession>A0A8J3AF23</accession>
<dbReference type="EMBL" id="BMHA01000007">
    <property type="protein sequence ID" value="GGI06893.1"/>
    <property type="molecule type" value="Genomic_DNA"/>
</dbReference>
<name>A0A8J3AF23_9ACTN</name>
<reference evidence="2" key="1">
    <citation type="journal article" date="2014" name="Int. J. Syst. Evol. Microbiol.">
        <title>Complete genome sequence of Corynebacterium casei LMG S-19264T (=DSM 44701T), isolated from a smear-ripened cheese.</title>
        <authorList>
            <consortium name="US DOE Joint Genome Institute (JGI-PGF)"/>
            <person name="Walter F."/>
            <person name="Albersmeier A."/>
            <person name="Kalinowski J."/>
            <person name="Ruckert C."/>
        </authorList>
    </citation>
    <scope>NUCLEOTIDE SEQUENCE</scope>
    <source>
        <strain evidence="2">CGMCC 1.14988</strain>
    </source>
</reference>
<evidence type="ECO:0000256" key="1">
    <source>
        <dbReference type="SAM" id="MobiDB-lite"/>
    </source>
</evidence>
<comment type="caution">
    <text evidence="2">The sequence shown here is derived from an EMBL/GenBank/DDBJ whole genome shotgun (WGS) entry which is preliminary data.</text>
</comment>
<keyword evidence="3" id="KW-1185">Reference proteome</keyword>
<protein>
    <submittedName>
        <fullName evidence="2">Uncharacterized protein</fullName>
    </submittedName>
</protein>
<organism evidence="2 3">
    <name type="scientific">Egicoccus halophilus</name>
    <dbReference type="NCBI Taxonomy" id="1670830"/>
    <lineage>
        <taxon>Bacteria</taxon>
        <taxon>Bacillati</taxon>
        <taxon>Actinomycetota</taxon>
        <taxon>Nitriliruptoria</taxon>
        <taxon>Egicoccales</taxon>
        <taxon>Egicoccaceae</taxon>
        <taxon>Egicoccus</taxon>
    </lineage>
</organism>
<evidence type="ECO:0000313" key="2">
    <source>
        <dbReference type="EMBL" id="GGI06893.1"/>
    </source>
</evidence>
<dbReference type="Proteomes" id="UP000650511">
    <property type="component" value="Unassembled WGS sequence"/>
</dbReference>
<proteinExistence type="predicted"/>
<feature type="region of interest" description="Disordered" evidence="1">
    <location>
        <begin position="82"/>
        <end position="131"/>
    </location>
</feature>
<feature type="region of interest" description="Disordered" evidence="1">
    <location>
        <begin position="181"/>
        <end position="200"/>
    </location>
</feature>
<dbReference type="AlphaFoldDB" id="A0A8J3AF23"/>